<keyword evidence="5" id="KW-0460">Magnesium</keyword>
<dbReference type="InterPro" id="IPR000953">
    <property type="entry name" value="Chromo/chromo_shadow_dom"/>
</dbReference>
<evidence type="ECO:0000259" key="13">
    <source>
        <dbReference type="PROSITE" id="PS50994"/>
    </source>
</evidence>
<dbReference type="PANTHER" id="PTHR37984:SF5">
    <property type="entry name" value="PROTEIN NYNRIN-LIKE"/>
    <property type="match status" value="1"/>
</dbReference>
<dbReference type="InterPro" id="IPR036397">
    <property type="entry name" value="RNaseH_sf"/>
</dbReference>
<keyword evidence="1" id="KW-0645">Protease</keyword>
<evidence type="ECO:0000256" key="11">
    <source>
        <dbReference type="SAM" id="MobiDB-lite"/>
    </source>
</evidence>
<dbReference type="GO" id="GO:0003887">
    <property type="term" value="F:DNA-directed DNA polymerase activity"/>
    <property type="evidence" value="ECO:0007669"/>
    <property type="project" value="UniProtKB-KW"/>
</dbReference>
<evidence type="ECO:0000313" key="14">
    <source>
        <dbReference type="EMBL" id="KAE9272385.1"/>
    </source>
</evidence>
<evidence type="ECO:0008006" key="16">
    <source>
        <dbReference type="Google" id="ProtNLM"/>
    </source>
</evidence>
<dbReference type="FunFam" id="1.10.340.70:FF:000001">
    <property type="entry name" value="Retrovirus-related Pol polyprotein from transposon gypsy-like Protein"/>
    <property type="match status" value="1"/>
</dbReference>
<keyword evidence="9" id="KW-0238">DNA-binding</keyword>
<dbReference type="GO" id="GO:0015074">
    <property type="term" value="P:DNA integration"/>
    <property type="evidence" value="ECO:0007669"/>
    <property type="project" value="UniProtKB-KW"/>
</dbReference>
<keyword evidence="6" id="KW-0229">DNA integration</keyword>
<evidence type="ECO:0000256" key="2">
    <source>
        <dbReference type="ARBA" id="ARBA00022723"/>
    </source>
</evidence>
<evidence type="ECO:0000256" key="10">
    <source>
        <dbReference type="ARBA" id="ARBA00023172"/>
    </source>
</evidence>
<feature type="region of interest" description="Disordered" evidence="11">
    <location>
        <begin position="566"/>
        <end position="588"/>
    </location>
</feature>
<evidence type="ECO:0000256" key="3">
    <source>
        <dbReference type="ARBA" id="ARBA00022750"/>
    </source>
</evidence>
<dbReference type="EMBL" id="QXFY01005413">
    <property type="protein sequence ID" value="KAE9272385.1"/>
    <property type="molecule type" value="Genomic_DNA"/>
</dbReference>
<evidence type="ECO:0000256" key="5">
    <source>
        <dbReference type="ARBA" id="ARBA00022842"/>
    </source>
</evidence>
<dbReference type="SUPFAM" id="SSF53098">
    <property type="entry name" value="Ribonuclease H-like"/>
    <property type="match status" value="1"/>
</dbReference>
<dbReference type="InterPro" id="IPR041588">
    <property type="entry name" value="Integrase_H2C2"/>
</dbReference>
<feature type="domain" description="Chromo" evidence="12">
    <location>
        <begin position="520"/>
        <end position="577"/>
    </location>
</feature>
<keyword evidence="8" id="KW-0808">Transferase</keyword>
<keyword evidence="3" id="KW-0064">Aspartyl protease</keyword>
<dbReference type="CDD" id="cd00024">
    <property type="entry name" value="CD_CSD"/>
    <property type="match status" value="1"/>
</dbReference>
<dbReference type="AlphaFoldDB" id="A0A6G0Q6H6"/>
<keyword evidence="2" id="KW-0479">Metal-binding</keyword>
<comment type="caution">
    <text evidence="14">The sequence shown here is derived from an EMBL/GenBank/DDBJ whole genome shotgun (WGS) entry which is preliminary data.</text>
</comment>
<accession>A0A6G0Q6H6</accession>
<evidence type="ECO:0000256" key="6">
    <source>
        <dbReference type="ARBA" id="ARBA00022908"/>
    </source>
</evidence>
<evidence type="ECO:0000256" key="1">
    <source>
        <dbReference type="ARBA" id="ARBA00022670"/>
    </source>
</evidence>
<dbReference type="InterPro" id="IPR056924">
    <property type="entry name" value="SH3_Tf2-1"/>
</dbReference>
<dbReference type="PROSITE" id="PS50013">
    <property type="entry name" value="CHROMO_2"/>
    <property type="match status" value="1"/>
</dbReference>
<proteinExistence type="predicted"/>
<feature type="compositionally biased region" description="Polar residues" evidence="11">
    <location>
        <begin position="573"/>
        <end position="588"/>
    </location>
</feature>
<dbReference type="Gene3D" id="2.40.50.40">
    <property type="match status" value="1"/>
</dbReference>
<dbReference type="Proteomes" id="UP000486351">
    <property type="component" value="Unassembled WGS sequence"/>
</dbReference>
<evidence type="ECO:0000313" key="15">
    <source>
        <dbReference type="Proteomes" id="UP000486351"/>
    </source>
</evidence>
<feature type="compositionally biased region" description="Basic and acidic residues" evidence="11">
    <location>
        <begin position="441"/>
        <end position="459"/>
    </location>
</feature>
<feature type="domain" description="Integrase catalytic" evidence="13">
    <location>
        <begin position="84"/>
        <end position="249"/>
    </location>
</feature>
<dbReference type="PANTHER" id="PTHR37984">
    <property type="entry name" value="PROTEIN CBG26694"/>
    <property type="match status" value="1"/>
</dbReference>
<feature type="region of interest" description="Disordered" evidence="11">
    <location>
        <begin position="410"/>
        <end position="506"/>
    </location>
</feature>
<dbReference type="GO" id="GO:0046872">
    <property type="term" value="F:metal ion binding"/>
    <property type="evidence" value="ECO:0007669"/>
    <property type="project" value="UniProtKB-KW"/>
</dbReference>
<evidence type="ECO:0000256" key="7">
    <source>
        <dbReference type="ARBA" id="ARBA00022918"/>
    </source>
</evidence>
<dbReference type="InterPro" id="IPR050951">
    <property type="entry name" value="Retrovirus_Pol_polyprotein"/>
</dbReference>
<dbReference type="Pfam" id="PF24626">
    <property type="entry name" value="SH3_Tf2-1"/>
    <property type="match status" value="1"/>
</dbReference>
<reference evidence="14 15" key="1">
    <citation type="submission" date="2018-09" db="EMBL/GenBank/DDBJ databases">
        <title>Genomic investigation of the strawberry pathogen Phytophthora fragariae indicates pathogenicity is determined by transcriptional variation in three key races.</title>
        <authorList>
            <person name="Adams T.M."/>
            <person name="Armitage A.D."/>
            <person name="Sobczyk M.K."/>
            <person name="Bates H.J."/>
            <person name="Dunwell J.M."/>
            <person name="Nellist C.F."/>
            <person name="Harrison R.J."/>
        </authorList>
    </citation>
    <scope>NUCLEOTIDE SEQUENCE [LARGE SCALE GENOMIC DNA]</scope>
    <source>
        <strain evidence="14 15">NOV-77</strain>
    </source>
</reference>
<dbReference type="InterPro" id="IPR001584">
    <property type="entry name" value="Integrase_cat-core"/>
</dbReference>
<dbReference type="Pfam" id="PF17921">
    <property type="entry name" value="Integrase_H2C2"/>
    <property type="match status" value="1"/>
</dbReference>
<dbReference type="GO" id="GO:0003964">
    <property type="term" value="F:RNA-directed DNA polymerase activity"/>
    <property type="evidence" value="ECO:0007669"/>
    <property type="project" value="UniProtKB-KW"/>
</dbReference>
<name>A0A6G0Q6H6_9STRA</name>
<dbReference type="InterPro" id="IPR016197">
    <property type="entry name" value="Chromo-like_dom_sf"/>
</dbReference>
<dbReference type="GO" id="GO:0006310">
    <property type="term" value="P:DNA recombination"/>
    <property type="evidence" value="ECO:0007669"/>
    <property type="project" value="UniProtKB-KW"/>
</dbReference>
<dbReference type="Gene3D" id="1.10.340.70">
    <property type="match status" value="1"/>
</dbReference>
<feature type="compositionally biased region" description="Low complexity" evidence="11">
    <location>
        <begin position="487"/>
        <end position="506"/>
    </location>
</feature>
<dbReference type="InterPro" id="IPR012337">
    <property type="entry name" value="RNaseH-like_sf"/>
</dbReference>
<dbReference type="GO" id="GO:0003677">
    <property type="term" value="F:DNA binding"/>
    <property type="evidence" value="ECO:0007669"/>
    <property type="project" value="UniProtKB-KW"/>
</dbReference>
<keyword evidence="8" id="KW-0239">DNA-directed DNA polymerase</keyword>
<evidence type="ECO:0000256" key="4">
    <source>
        <dbReference type="ARBA" id="ARBA00022801"/>
    </source>
</evidence>
<evidence type="ECO:0000259" key="12">
    <source>
        <dbReference type="PROSITE" id="PS50013"/>
    </source>
</evidence>
<keyword evidence="10" id="KW-0233">DNA recombination</keyword>
<sequence>MLYYSTGSDDTPRAVVPHDEDLKYRILYEAHDVPASGHLGREKTYSTVSRHYWWPKLYKWVKAYVSTCETCQRVKPSPHSSAPLASLPVPSGCWQSMSLDFVFGLPKDSAGNTGVVVFVDRLSKMVHLAAVPDTIDAAGTATLFIDRVFRQHGLPESIVSDRDPRFTGKFWTSVFAVLGTRLDMSTADHPQTDGQTERANRVVEDVLRSICAETPKRWSVMLPLVEFAMNNSVHASTGFTPFYVNVLTHPRVTLTPSCSDSGLGGGGLAARLADVSPRAIRTELDDFLSVRRNVLRHVRDAMAESQDVQKEQADARGRGNVENFEVGDLVILNAKNQPTHAVSAVFKTKLRPRFIGPFKVMAKKGLAYTLNLPKKMRTHPVFYVGLLKPYRDPSMVSAEALAPTRANVTPMAAGEQRPAASSPTAQAGHEESRPGSGALSRSDHDSENYESPYLRDRGARAQRLPSHPQSGQTSPPPNDGTHGSHEPALGARPAGGARRAGPAAARRPPALLDEHGELHYHVERLLKRRQHRGHTLYLVQWRGEPLSWEYEVPLRQHCPQAVDAFEREHPRRSTSSQPIRQSTRASRR</sequence>
<organism evidence="14 15">
    <name type="scientific">Phytophthora fragariae</name>
    <dbReference type="NCBI Taxonomy" id="53985"/>
    <lineage>
        <taxon>Eukaryota</taxon>
        <taxon>Sar</taxon>
        <taxon>Stramenopiles</taxon>
        <taxon>Oomycota</taxon>
        <taxon>Peronosporomycetes</taxon>
        <taxon>Peronosporales</taxon>
        <taxon>Peronosporaceae</taxon>
        <taxon>Phytophthora</taxon>
    </lineage>
</organism>
<evidence type="ECO:0000256" key="9">
    <source>
        <dbReference type="ARBA" id="ARBA00023125"/>
    </source>
</evidence>
<protein>
    <recommendedName>
        <fullName evidence="16">Integrase catalytic domain-containing protein</fullName>
    </recommendedName>
</protein>
<gene>
    <name evidence="14" type="ORF">PF008_g30115</name>
</gene>
<dbReference type="GO" id="GO:0006508">
    <property type="term" value="P:proteolysis"/>
    <property type="evidence" value="ECO:0007669"/>
    <property type="project" value="UniProtKB-KW"/>
</dbReference>
<dbReference type="SMART" id="SM00298">
    <property type="entry name" value="CHROMO"/>
    <property type="match status" value="1"/>
</dbReference>
<keyword evidence="8" id="KW-0548">Nucleotidyltransferase</keyword>
<dbReference type="GO" id="GO:0004190">
    <property type="term" value="F:aspartic-type endopeptidase activity"/>
    <property type="evidence" value="ECO:0007669"/>
    <property type="project" value="UniProtKB-KW"/>
</dbReference>
<dbReference type="Gene3D" id="3.30.420.10">
    <property type="entry name" value="Ribonuclease H-like superfamily/Ribonuclease H"/>
    <property type="match status" value="1"/>
</dbReference>
<dbReference type="PROSITE" id="PS50994">
    <property type="entry name" value="INTEGRASE"/>
    <property type="match status" value="1"/>
</dbReference>
<evidence type="ECO:0000256" key="8">
    <source>
        <dbReference type="ARBA" id="ARBA00022932"/>
    </source>
</evidence>
<dbReference type="SUPFAM" id="SSF54160">
    <property type="entry name" value="Chromo domain-like"/>
    <property type="match status" value="1"/>
</dbReference>
<keyword evidence="4" id="KW-0378">Hydrolase</keyword>
<keyword evidence="7" id="KW-0695">RNA-directed DNA polymerase</keyword>